<feature type="transmembrane region" description="Helical" evidence="1">
    <location>
        <begin position="258"/>
        <end position="275"/>
    </location>
</feature>
<evidence type="ECO:0000256" key="1">
    <source>
        <dbReference type="SAM" id="Phobius"/>
    </source>
</evidence>
<dbReference type="EMBL" id="LATX01001127">
    <property type="protein sequence ID" value="KTB43617.1"/>
    <property type="molecule type" value="Genomic_DNA"/>
</dbReference>
<feature type="transmembrane region" description="Helical" evidence="1">
    <location>
        <begin position="18"/>
        <end position="45"/>
    </location>
</feature>
<keyword evidence="1" id="KW-1133">Transmembrane helix</keyword>
<feature type="transmembrane region" description="Helical" evidence="1">
    <location>
        <begin position="99"/>
        <end position="124"/>
    </location>
</feature>
<gene>
    <name evidence="2" type="ORF">WG66_3797</name>
</gene>
<name>A0A0W0G4X3_MONRR</name>
<evidence type="ECO:0000313" key="3">
    <source>
        <dbReference type="Proteomes" id="UP000054988"/>
    </source>
</evidence>
<reference evidence="2 3" key="1">
    <citation type="submission" date="2015-12" db="EMBL/GenBank/DDBJ databases">
        <title>Draft genome sequence of Moniliophthora roreri, the causal agent of frosty pod rot of cacao.</title>
        <authorList>
            <person name="Aime M.C."/>
            <person name="Diaz-Valderrama J.R."/>
            <person name="Kijpornyongpan T."/>
            <person name="Phillips-Mora W."/>
        </authorList>
    </citation>
    <scope>NUCLEOTIDE SEQUENCE [LARGE SCALE GENOMIC DNA]</scope>
    <source>
        <strain evidence="2 3">MCA 2952</strain>
    </source>
</reference>
<protein>
    <recommendedName>
        <fullName evidence="4">Integral membrane protein</fullName>
    </recommendedName>
</protein>
<comment type="caution">
    <text evidence="2">The sequence shown here is derived from an EMBL/GenBank/DDBJ whole genome shotgun (WGS) entry which is preliminary data.</text>
</comment>
<keyword evidence="1" id="KW-0812">Transmembrane</keyword>
<sequence length="343" mass="37944">MAAEDLQISPAFQKHLLIYYPFTLAVMFFLYGFYILLFGMSIHLLRRRKPEDVQPNFYLVCSGALFVLTTVLIVGTTILKYDFAMMDFELVDEDSVTTAINVCYGIYNVLPPFANIVADAILIHRCYLIWGSRKRVAIPLIVLSTVTNVPYIVGCVMVLVSEISPALGGHSSTFWENGQTTLGASQVMSAIFNMILTLLTAGRIWWIDRQARIHGITAGDKILHSVSRIILESGVLYPIVIIIGLVLENTLEPMPLDFLPVLTLFAAIAPTLVIVRARLAVGARNTQAVLSNMRFGTREAGVFTTVSQIQTTMGSSQRSDDPEKAEDAFGQGLLHNELPTLQQ</sequence>
<keyword evidence="1" id="KW-0472">Membrane</keyword>
<feature type="transmembrane region" description="Helical" evidence="1">
    <location>
        <begin position="136"/>
        <end position="160"/>
    </location>
</feature>
<dbReference type="Proteomes" id="UP000054988">
    <property type="component" value="Unassembled WGS sequence"/>
</dbReference>
<feature type="transmembrane region" description="Helical" evidence="1">
    <location>
        <begin position="226"/>
        <end position="246"/>
    </location>
</feature>
<organism evidence="2 3">
    <name type="scientific">Moniliophthora roreri</name>
    <name type="common">Frosty pod rot fungus</name>
    <name type="synonym">Monilia roreri</name>
    <dbReference type="NCBI Taxonomy" id="221103"/>
    <lineage>
        <taxon>Eukaryota</taxon>
        <taxon>Fungi</taxon>
        <taxon>Dikarya</taxon>
        <taxon>Basidiomycota</taxon>
        <taxon>Agaricomycotina</taxon>
        <taxon>Agaricomycetes</taxon>
        <taxon>Agaricomycetidae</taxon>
        <taxon>Agaricales</taxon>
        <taxon>Marasmiineae</taxon>
        <taxon>Marasmiaceae</taxon>
        <taxon>Moniliophthora</taxon>
    </lineage>
</organism>
<proteinExistence type="predicted"/>
<feature type="transmembrane region" description="Helical" evidence="1">
    <location>
        <begin position="180"/>
        <end position="206"/>
    </location>
</feature>
<dbReference type="AlphaFoldDB" id="A0A0W0G4X3"/>
<evidence type="ECO:0008006" key="4">
    <source>
        <dbReference type="Google" id="ProtNLM"/>
    </source>
</evidence>
<accession>A0A0W0G4X3</accession>
<feature type="transmembrane region" description="Helical" evidence="1">
    <location>
        <begin position="57"/>
        <end position="79"/>
    </location>
</feature>
<evidence type="ECO:0000313" key="2">
    <source>
        <dbReference type="EMBL" id="KTB43617.1"/>
    </source>
</evidence>